<sequence length="112" mass="11608">MSVTTTNDPATVNQENVSATLTFAVPAATVFAVPADPTAACPVKEGGSLMHLSSGCGHVTKVVGTSIRRTACGTLLFCRFLRRTTSRTVPVRRSSWRGATTHGGSLCTGARG</sequence>
<name>A0A6H9YKW5_9ACTN</name>
<keyword evidence="2" id="KW-1185">Reference proteome</keyword>
<organism evidence="1 2">
    <name type="scientific">Actinomadura rudentiformis</name>
    <dbReference type="NCBI Taxonomy" id="359158"/>
    <lineage>
        <taxon>Bacteria</taxon>
        <taxon>Bacillati</taxon>
        <taxon>Actinomycetota</taxon>
        <taxon>Actinomycetes</taxon>
        <taxon>Streptosporangiales</taxon>
        <taxon>Thermomonosporaceae</taxon>
        <taxon>Actinomadura</taxon>
    </lineage>
</organism>
<comment type="caution">
    <text evidence="1">The sequence shown here is derived from an EMBL/GenBank/DDBJ whole genome shotgun (WGS) entry which is preliminary data.</text>
</comment>
<reference evidence="1 2" key="1">
    <citation type="submission" date="2019-09" db="EMBL/GenBank/DDBJ databases">
        <title>Actinomadura physcomitrii sp. nov., a novel actinomycete isolated from moss [Physcomitrium sphaericum (Ludw) Fuernr].</title>
        <authorList>
            <person name="Zhuang X."/>
            <person name="Liu C."/>
        </authorList>
    </citation>
    <scope>NUCLEOTIDE SEQUENCE [LARGE SCALE GENOMIC DNA]</scope>
    <source>
        <strain evidence="1 2">HMC1</strain>
    </source>
</reference>
<evidence type="ECO:0000313" key="1">
    <source>
        <dbReference type="EMBL" id="KAB2343632.1"/>
    </source>
</evidence>
<gene>
    <name evidence="1" type="ORF">F8566_33380</name>
</gene>
<dbReference type="EMBL" id="WBMT01000018">
    <property type="protein sequence ID" value="KAB2343632.1"/>
    <property type="molecule type" value="Genomic_DNA"/>
</dbReference>
<protein>
    <submittedName>
        <fullName evidence="1">Uncharacterized protein</fullName>
    </submittedName>
</protein>
<accession>A0A6H9YKW5</accession>
<dbReference type="Proteomes" id="UP000468735">
    <property type="component" value="Unassembled WGS sequence"/>
</dbReference>
<evidence type="ECO:0000313" key="2">
    <source>
        <dbReference type="Proteomes" id="UP000468735"/>
    </source>
</evidence>
<proteinExistence type="predicted"/>
<dbReference type="AlphaFoldDB" id="A0A6H9YKW5"/>